<evidence type="ECO:0000256" key="1">
    <source>
        <dbReference type="SAM" id="Phobius"/>
    </source>
</evidence>
<dbReference type="Proteomes" id="UP001175271">
    <property type="component" value="Unassembled WGS sequence"/>
</dbReference>
<accession>A0AA39HC58</accession>
<comment type="caution">
    <text evidence="2">The sequence shown here is derived from an EMBL/GenBank/DDBJ whole genome shotgun (WGS) entry which is preliminary data.</text>
</comment>
<dbReference type="AlphaFoldDB" id="A0AA39HC58"/>
<evidence type="ECO:0000313" key="3">
    <source>
        <dbReference type="Proteomes" id="UP001175271"/>
    </source>
</evidence>
<protein>
    <submittedName>
        <fullName evidence="2">Uncharacterized protein</fullName>
    </submittedName>
</protein>
<keyword evidence="1" id="KW-0472">Membrane</keyword>
<name>A0AA39HC58_9BILA</name>
<gene>
    <name evidence="2" type="ORF">QR680_016424</name>
</gene>
<keyword evidence="1" id="KW-0812">Transmembrane</keyword>
<keyword evidence="3" id="KW-1185">Reference proteome</keyword>
<proteinExistence type="predicted"/>
<keyword evidence="1" id="KW-1133">Transmembrane helix</keyword>
<sequence length="66" mass="7636">MLNKVQFLKGNYDQSVTFIYKMGSIFLVVSLLLLILFMLNFCIRELAARKLSKQSRVAKEDTCVFV</sequence>
<reference evidence="2" key="1">
    <citation type="submission" date="2023-06" db="EMBL/GenBank/DDBJ databases">
        <title>Genomic analysis of the entomopathogenic nematode Steinernema hermaphroditum.</title>
        <authorList>
            <person name="Schwarz E.M."/>
            <person name="Heppert J.K."/>
            <person name="Baniya A."/>
            <person name="Schwartz H.T."/>
            <person name="Tan C.-H."/>
            <person name="Antoshechkin I."/>
            <person name="Sternberg P.W."/>
            <person name="Goodrich-Blair H."/>
            <person name="Dillman A.R."/>
        </authorList>
    </citation>
    <scope>NUCLEOTIDE SEQUENCE</scope>
    <source>
        <strain evidence="2">PS9179</strain>
        <tissue evidence="2">Whole animal</tissue>
    </source>
</reference>
<dbReference type="EMBL" id="JAUCMV010000004">
    <property type="protein sequence ID" value="KAK0402599.1"/>
    <property type="molecule type" value="Genomic_DNA"/>
</dbReference>
<feature type="transmembrane region" description="Helical" evidence="1">
    <location>
        <begin position="20"/>
        <end position="43"/>
    </location>
</feature>
<organism evidence="2 3">
    <name type="scientific">Steinernema hermaphroditum</name>
    <dbReference type="NCBI Taxonomy" id="289476"/>
    <lineage>
        <taxon>Eukaryota</taxon>
        <taxon>Metazoa</taxon>
        <taxon>Ecdysozoa</taxon>
        <taxon>Nematoda</taxon>
        <taxon>Chromadorea</taxon>
        <taxon>Rhabditida</taxon>
        <taxon>Tylenchina</taxon>
        <taxon>Panagrolaimomorpha</taxon>
        <taxon>Strongyloidoidea</taxon>
        <taxon>Steinernematidae</taxon>
        <taxon>Steinernema</taxon>
    </lineage>
</organism>
<evidence type="ECO:0000313" key="2">
    <source>
        <dbReference type="EMBL" id="KAK0402599.1"/>
    </source>
</evidence>